<dbReference type="CDD" id="cd01127">
    <property type="entry name" value="TrwB_TraG_TraD_VirD4"/>
    <property type="match status" value="1"/>
</dbReference>
<evidence type="ECO:0000256" key="3">
    <source>
        <dbReference type="ARBA" id="ARBA00022840"/>
    </source>
</evidence>
<dbReference type="SUPFAM" id="SSF52540">
    <property type="entry name" value="P-loop containing nucleoside triphosphate hydrolases"/>
    <property type="match status" value="2"/>
</dbReference>
<dbReference type="Gene3D" id="3.40.50.300">
    <property type="entry name" value="P-loop containing nucleotide triphosphate hydrolases"/>
    <property type="match status" value="2"/>
</dbReference>
<keyword evidence="2 4" id="KW-0547">Nucleotide-binding</keyword>
<feature type="domain" description="FtsK" evidence="5">
    <location>
        <begin position="653"/>
        <end position="855"/>
    </location>
</feature>
<dbReference type="Proteomes" id="UP000237881">
    <property type="component" value="Unassembled WGS sequence"/>
</dbReference>
<name>A0ABD6W5G8_RATRA</name>
<dbReference type="InterPro" id="IPR027417">
    <property type="entry name" value="P-loop_NTPase"/>
</dbReference>
<dbReference type="PROSITE" id="PS50901">
    <property type="entry name" value="FTSK"/>
    <property type="match status" value="2"/>
</dbReference>
<feature type="binding site" evidence="4">
    <location>
        <begin position="673"/>
        <end position="680"/>
    </location>
    <ligand>
        <name>ATP</name>
        <dbReference type="ChEBI" id="CHEBI:30616"/>
    </ligand>
</feature>
<dbReference type="EMBL" id="PSUL01000047">
    <property type="protein sequence ID" value="PPF10258.1"/>
    <property type="molecule type" value="Genomic_DNA"/>
</dbReference>
<proteinExistence type="predicted"/>
<organism evidence="6 8">
    <name type="scientific">Rathayibacter rathayi</name>
    <name type="common">Corynebacterium rathayi</name>
    <dbReference type="NCBI Taxonomy" id="33887"/>
    <lineage>
        <taxon>Bacteria</taxon>
        <taxon>Bacillati</taxon>
        <taxon>Actinomycetota</taxon>
        <taxon>Actinomycetes</taxon>
        <taxon>Micrococcales</taxon>
        <taxon>Microbacteriaceae</taxon>
        <taxon>Rathayibacter</taxon>
    </lineage>
</organism>
<evidence type="ECO:0000313" key="7">
    <source>
        <dbReference type="EMBL" id="PPH72289.1"/>
    </source>
</evidence>
<keyword evidence="1" id="KW-0677">Repeat</keyword>
<dbReference type="Proteomes" id="UP000239698">
    <property type="component" value="Unassembled WGS sequence"/>
</dbReference>
<protein>
    <submittedName>
        <fullName evidence="6">Type VII secretion protein EssC</fullName>
    </submittedName>
</protein>
<feature type="domain" description="FtsK" evidence="5">
    <location>
        <begin position="997"/>
        <end position="1184"/>
    </location>
</feature>
<dbReference type="InterPro" id="IPR002543">
    <property type="entry name" value="FtsK_dom"/>
</dbReference>
<dbReference type="Pfam" id="PF01580">
    <property type="entry name" value="FtsK_SpoIIIE"/>
    <property type="match status" value="2"/>
</dbReference>
<sequence>MSVFDTEQPGSAQRAVLDSRLVPAELLFLVYVLDDQRAIALSLTEARPFVEHQGHKFSVINDLLYVDGEKLSAGLQGVGALECVVVPAARACTVTFTIDGRSDFVIGDDPNAGIRVADSPLLVLHEDVLIVDARDQLVYVNGDLVCGRQVCDLVVGTVVLTAGYLVEKRPAQFRLTSFGPGAVVDPARALVQPAVREFPEGFPDYRRSPKLNVEVREAEFRLQGPDKPPSKPKNRLMRLILPPFFMFAASGMTVMITGSNPAMMVGLGLATLLTASFTVSQYVTEKKETTVAALTQEEDYAGYLVRTVAAVTQAHNEEGDVLRYQQPSPRELSDLVEVYDRRIYERQRFNKDFLHVSLGYSDRPSAVTVSSEVNDKDASDEARQVAELAAGFGTQRDAPTPVGLLGQTFGFVGPPEVVQAQLQAVLFQTAFFHSYRDVNIVGLTSREAYRQTWRAWRLLPHFRMQELNMRGLVYNDRLRDIVLNSFYQLLQKRKQAVKDAGAQKPQFAPHYVFAICDDRHLVGHGINELLAEDMSELGVTVIWCSEDAKLLPETVTALIQAPNFVKGELVTNSDVYVATPFVPYVMPSNLEHSLRKLSNLNHLEVEKNAVPETLTLLEQYEVTTVEDLQIAQRWDRAEPNKSIASLIGWRGRSDSVYWDLHERAHGPHALVGGTTGSGKSEFLTTYLIGLAINFSPEDVGMLIIDWKGGGIANTLDKLPHFMGAITNLDGAGTARALASIKAELNKRQREFAVYGVNSINAYMSLYKQRHAPKPDVKYPTKPLPHLVLVSDEFAELKANVPEFLDELTSVARIGRSLGVHLILATQKPSGVVNDQIEANSTSKIALKMASEQDSNELLRTTDAAHITNPGRGYLKVGQNEVYELFQSGYAGVPYDPNAVVTEQVDERIYTINEVGQYELFYDPDEEVEQGKDTSDLPSQLEAVIDSIATIFTGDPRLELPDKPWLPNLAENIAAPEPAGSGLRVPLGMLDIPARQAQESYDFDLAKAGHTVLFGSPGFGKSTVLQTLTIGLAQASTPEQVQVNLIDFGNNGLLPLRGLPHVADIVTLEESEKLGKMLEGIGGLLAARKQSFRDAGVANLEQYSAKTGRRLPVVVNVLDGYDNLTVNDRRKEQIDDLLLQVLREGAGLGVYLVMSASRVGGVRVNMLSTISTKLSLYLNDESELAQLMGRERLLQVDTLGRGQLIVETPTAIQFYQPAPGETSAETLAALEAQVSALDAAWTGERPARIPMVPRELTPEAFTGFSTVRTVESAGGVPLALSKATTEARGFLPRSQPFFLFAAKDDEQELLFQQTLLTRGARVNTSFLVIDFDERFDEALERTPLPANFSYITSKSDASEIVAGIVAYLSLNKQKAQGTPLVLVIANLPDFIASTGVKPDDFVLAVKNTFKSGLDFMIFSRHDYLAKSFDPVPKLLREQKFTGFVGARAYDSPLVKGMGTSTEPESSIDEPYFVLRGGSVFEKVKLPQEQAHD</sequence>
<accession>A0ABD6W5G8</accession>
<feature type="binding site" evidence="4">
    <location>
        <begin position="1014"/>
        <end position="1021"/>
    </location>
    <ligand>
        <name>ATP</name>
        <dbReference type="ChEBI" id="CHEBI:30616"/>
    </ligand>
</feature>
<dbReference type="RefSeq" id="WP_104249206.1">
    <property type="nucleotide sequence ID" value="NZ_PSUD01000052.1"/>
</dbReference>
<evidence type="ECO:0000256" key="2">
    <source>
        <dbReference type="ARBA" id="ARBA00022741"/>
    </source>
</evidence>
<dbReference type="InterPro" id="IPR050206">
    <property type="entry name" value="FtsK/SpoIIIE/SftA"/>
</dbReference>
<keyword evidence="3 4" id="KW-0067">ATP-binding</keyword>
<evidence type="ECO:0000256" key="1">
    <source>
        <dbReference type="ARBA" id="ARBA00022737"/>
    </source>
</evidence>
<dbReference type="InterPro" id="IPR023839">
    <property type="entry name" value="Firmicutes_EssC_C"/>
</dbReference>
<evidence type="ECO:0000313" key="6">
    <source>
        <dbReference type="EMBL" id="PPF10258.1"/>
    </source>
</evidence>
<dbReference type="GO" id="GO:0005524">
    <property type="term" value="F:ATP binding"/>
    <property type="evidence" value="ECO:0007669"/>
    <property type="project" value="UniProtKB-UniRule"/>
</dbReference>
<comment type="caution">
    <text evidence="6">The sequence shown here is derived from an EMBL/GenBank/DDBJ whole genome shotgun (WGS) entry which is preliminary data.</text>
</comment>
<evidence type="ECO:0000313" key="9">
    <source>
        <dbReference type="Proteomes" id="UP000239698"/>
    </source>
</evidence>
<evidence type="ECO:0000259" key="5">
    <source>
        <dbReference type="PROSITE" id="PS50901"/>
    </source>
</evidence>
<dbReference type="PANTHER" id="PTHR22683">
    <property type="entry name" value="SPORULATION PROTEIN RELATED"/>
    <property type="match status" value="1"/>
</dbReference>
<evidence type="ECO:0000256" key="4">
    <source>
        <dbReference type="PROSITE-ProRule" id="PRU00289"/>
    </source>
</evidence>
<evidence type="ECO:0000313" key="8">
    <source>
        <dbReference type="Proteomes" id="UP000237881"/>
    </source>
</evidence>
<dbReference type="PANTHER" id="PTHR22683:SF1">
    <property type="entry name" value="TYPE VII SECRETION SYSTEM PROTEIN ESSC"/>
    <property type="match status" value="1"/>
</dbReference>
<dbReference type="EMBL" id="PSVT01000052">
    <property type="protein sequence ID" value="PPH72289.1"/>
    <property type="molecule type" value="Genomic_DNA"/>
</dbReference>
<reference evidence="8 9" key="1">
    <citation type="submission" date="2018-02" db="EMBL/GenBank/DDBJ databases">
        <title>Bacteriophage NCPPB3778 and a type I-E CRISPR drive the evolution of the US Biological Select Agent, Rathayibacter toxicus.</title>
        <authorList>
            <person name="Davis E.W.II."/>
            <person name="Tabima J.F."/>
            <person name="Weisberg A.J."/>
            <person name="Lopes L.D."/>
            <person name="Wiseman M.S."/>
            <person name="Wiseman M.S."/>
            <person name="Pupko T."/>
            <person name="Belcher M.S."/>
            <person name="Sechler A.J."/>
            <person name="Tancos M.A."/>
            <person name="Schroeder B.K."/>
            <person name="Murray T.D."/>
            <person name="Luster D.G."/>
            <person name="Schneider W.L."/>
            <person name="Rogers E."/>
            <person name="Andreote F.D."/>
            <person name="Grunwald N.J."/>
            <person name="Putnam M.L."/>
            <person name="Chang J.H."/>
        </authorList>
    </citation>
    <scope>NUCLEOTIDE SEQUENCE [LARGE SCALE GENOMIC DNA]</scope>
    <source>
        <strain evidence="7 9">AY1D6</strain>
        <strain evidence="6 8">AY1I9</strain>
    </source>
</reference>
<keyword evidence="9" id="KW-1185">Reference proteome</keyword>
<gene>
    <name evidence="6" type="primary">essC</name>
    <name evidence="6" type="ORF">C5C04_13575</name>
    <name evidence="7" type="ORF">C5C40_14705</name>
</gene>
<dbReference type="NCBIfam" id="TIGR03928">
    <property type="entry name" value="T7_EssCb_Firm"/>
    <property type="match status" value="1"/>
</dbReference>